<proteinExistence type="predicted"/>
<dbReference type="Pfam" id="PF23410">
    <property type="entry name" value="Beta-prop_VPS8"/>
    <property type="match status" value="1"/>
</dbReference>
<evidence type="ECO:0000256" key="1">
    <source>
        <dbReference type="ARBA" id="ARBA00022771"/>
    </source>
</evidence>
<evidence type="ECO:0000313" key="7">
    <source>
        <dbReference type="Proteomes" id="UP001233999"/>
    </source>
</evidence>
<keyword evidence="7" id="KW-1185">Reference proteome</keyword>
<reference evidence="6" key="1">
    <citation type="journal article" date="2023" name="IScience">
        <title>Live-bearing cockroach genome reveals convergent evolutionary mechanisms linked to viviparity in insects and beyond.</title>
        <authorList>
            <person name="Fouks B."/>
            <person name="Harrison M.C."/>
            <person name="Mikhailova A.A."/>
            <person name="Marchal E."/>
            <person name="English S."/>
            <person name="Carruthers M."/>
            <person name="Jennings E.C."/>
            <person name="Chiamaka E.L."/>
            <person name="Frigard R.A."/>
            <person name="Pippel M."/>
            <person name="Attardo G.M."/>
            <person name="Benoit J.B."/>
            <person name="Bornberg-Bauer E."/>
            <person name="Tobe S.S."/>
        </authorList>
    </citation>
    <scope>NUCLEOTIDE SEQUENCE</scope>
    <source>
        <strain evidence="6">Stay&amp;Tobe</strain>
    </source>
</reference>
<feature type="domain" description="RING-type" evidence="5">
    <location>
        <begin position="831"/>
        <end position="870"/>
    </location>
</feature>
<dbReference type="Pfam" id="PF12816">
    <property type="entry name" value="TPR_Vps8"/>
    <property type="match status" value="1"/>
</dbReference>
<evidence type="ECO:0000256" key="3">
    <source>
        <dbReference type="PROSITE-ProRule" id="PRU00175"/>
    </source>
</evidence>
<keyword evidence="1 3" id="KW-0863">Zinc-finger</keyword>
<gene>
    <name evidence="6" type="ORF">L9F63_001138</name>
</gene>
<dbReference type="GO" id="GO:0006623">
    <property type="term" value="P:protein targeting to vacuole"/>
    <property type="evidence" value="ECO:0007669"/>
    <property type="project" value="InterPro"/>
</dbReference>
<dbReference type="PANTHER" id="PTHR12616">
    <property type="entry name" value="VACUOLAR PROTEIN SORTING VPS41"/>
    <property type="match status" value="1"/>
</dbReference>
<keyword evidence="2" id="KW-0862">Zinc</keyword>
<dbReference type="InterPro" id="IPR025941">
    <property type="entry name" value="Vps8_central_dom"/>
</dbReference>
<evidence type="ECO:0000256" key="2">
    <source>
        <dbReference type="ARBA" id="ARBA00022833"/>
    </source>
</evidence>
<dbReference type="Proteomes" id="UP001233999">
    <property type="component" value="Unassembled WGS sequence"/>
</dbReference>
<dbReference type="Pfam" id="PF23556">
    <property type="entry name" value="TPR_Vps41"/>
    <property type="match status" value="1"/>
</dbReference>
<dbReference type="GO" id="GO:0034058">
    <property type="term" value="P:endosomal vesicle fusion"/>
    <property type="evidence" value="ECO:0007669"/>
    <property type="project" value="TreeGrafter"/>
</dbReference>
<dbReference type="EMBL" id="JASPKZ010003841">
    <property type="protein sequence ID" value="KAJ9592318.1"/>
    <property type="molecule type" value="Genomic_DNA"/>
</dbReference>
<evidence type="ECO:0000256" key="4">
    <source>
        <dbReference type="SAM" id="MobiDB-lite"/>
    </source>
</evidence>
<organism evidence="6 7">
    <name type="scientific">Diploptera punctata</name>
    <name type="common">Pacific beetle cockroach</name>
    <dbReference type="NCBI Taxonomy" id="6984"/>
    <lineage>
        <taxon>Eukaryota</taxon>
        <taxon>Metazoa</taxon>
        <taxon>Ecdysozoa</taxon>
        <taxon>Arthropoda</taxon>
        <taxon>Hexapoda</taxon>
        <taxon>Insecta</taxon>
        <taxon>Pterygota</taxon>
        <taxon>Neoptera</taxon>
        <taxon>Polyneoptera</taxon>
        <taxon>Dictyoptera</taxon>
        <taxon>Blattodea</taxon>
        <taxon>Blaberoidea</taxon>
        <taxon>Blaberidae</taxon>
        <taxon>Diplopterinae</taxon>
        <taxon>Diploptera</taxon>
    </lineage>
</organism>
<dbReference type="InterPro" id="IPR001841">
    <property type="entry name" value="Znf_RING"/>
</dbReference>
<protein>
    <recommendedName>
        <fullName evidence="5">RING-type domain-containing protein</fullName>
    </recommendedName>
</protein>
<dbReference type="GO" id="GO:0005770">
    <property type="term" value="C:late endosome"/>
    <property type="evidence" value="ECO:0007669"/>
    <property type="project" value="TreeGrafter"/>
</dbReference>
<evidence type="ECO:0000313" key="6">
    <source>
        <dbReference type="EMBL" id="KAJ9592318.1"/>
    </source>
</evidence>
<dbReference type="GO" id="GO:0008270">
    <property type="term" value="F:zinc ion binding"/>
    <property type="evidence" value="ECO:0007669"/>
    <property type="project" value="UniProtKB-KW"/>
</dbReference>
<feature type="compositionally biased region" description="Pro residues" evidence="4">
    <location>
        <begin position="919"/>
        <end position="930"/>
    </location>
</feature>
<accession>A0AAD8EJ99</accession>
<feature type="compositionally biased region" description="Low complexity" evidence="4">
    <location>
        <begin position="899"/>
        <end position="912"/>
    </location>
</feature>
<dbReference type="PANTHER" id="PTHR12616:SF8">
    <property type="entry name" value="VACUOLAR PROTEIN SORTING-ASSOCIATED PROTEIN 8 HOMOLOG"/>
    <property type="match status" value="1"/>
</dbReference>
<sequence length="930" mass="105334">MDGRSKIRFVPLQRVTVSYLLLSLHWLNTRTLATVDTMEQLHLLDVRTQEELEVLDLAEVRLVYGTSHFKGLATGGNVSKAMALAGERACYNSIVSFGNQMLLLGTKTFHVLTIRAWNERLNHLIKQNRYLDALVLGMDFYQDKAKAVVGLKGPKQKRKEMARDKVLEILHMYIEEVLEPGGGDIELCQEALPACIEYCIELEVPDVLFGKLWEACIDHAAQACYMESLEPWLLNDRLSAVPPSITQQFVSHYERQGMLEALEACIVHLNVASLDIDQVMRLCRANGLYDAMIHIYNRGLKDYITPLEELMPILQAALATGKQLTDNHIALGNKLLVYISCCLAGRAYPLFWALLHFDTREFLNVLALAFEEPEFTSELGLRQVQRLVDILLLVMVQQGEEFTPSQVGSLFTFLARQLAKPWCSLHVERQLFEQVVEFLTADSGSSGTMGLHEERQQALLELMRAGGLAHYNQDKLLILADKAAFYRVCELLYEQRLEYDKILHCYLKDPLRKPQVFSYLHNILVIYANTVDRVKVETQIMDNIKELLDIDATKTGQILLLKVAHLIPKIVEKLQTEPKALFQFLQGLFDYRESHSGLAQLKDELNFEPELVEQYIELLCEFSPEKVYPYITSSENYRLDTALEITRKHSQIEATAYLLEKTGDFQSALNLMMEKLEELLAKKLSDDIVIDELCHVTSKCIGLCQRGSTMLDEKSRQSLWFPLLETLMKPQRRDNCANKPVLKELTQQLLMAMSGYVSLPAIIQVILMDPAYKGGKFGDIRELMMGMLSNSCYEETLLQATARLLSTDLHHRLAKLLASTNQGISPRNLSCALCHKPLNVLKEDDNDILFRCGHAFHISCLEPPWHCIHCAPPGSTPPSPAIRPQSLPQPPISPTRSMSNSLSTQQGLLQSQDFALRLAPPPPPDLEGLF</sequence>
<dbReference type="PROSITE" id="PS50089">
    <property type="entry name" value="ZF_RING_2"/>
    <property type="match status" value="1"/>
</dbReference>
<dbReference type="InterPro" id="IPR045111">
    <property type="entry name" value="Vps41/Vps8"/>
</dbReference>
<evidence type="ECO:0000259" key="5">
    <source>
        <dbReference type="PROSITE" id="PS50089"/>
    </source>
</evidence>
<comment type="caution">
    <text evidence="6">The sequence shown here is derived from an EMBL/GenBank/DDBJ whole genome shotgun (WGS) entry which is preliminary data.</text>
</comment>
<reference evidence="6" key="2">
    <citation type="submission" date="2023-05" db="EMBL/GenBank/DDBJ databases">
        <authorList>
            <person name="Fouks B."/>
        </authorList>
    </citation>
    <scope>NUCLEOTIDE SEQUENCE</scope>
    <source>
        <strain evidence="6">Stay&amp;Tobe</strain>
        <tissue evidence="6">Testes</tissue>
    </source>
</reference>
<feature type="compositionally biased region" description="Pro residues" evidence="4">
    <location>
        <begin position="878"/>
        <end position="893"/>
    </location>
</feature>
<dbReference type="GO" id="GO:0030897">
    <property type="term" value="C:HOPS complex"/>
    <property type="evidence" value="ECO:0007669"/>
    <property type="project" value="TreeGrafter"/>
</dbReference>
<dbReference type="AlphaFoldDB" id="A0AAD8EJ99"/>
<name>A0AAD8EJ99_DIPPU</name>
<feature type="region of interest" description="Disordered" evidence="4">
    <location>
        <begin position="878"/>
        <end position="930"/>
    </location>
</feature>
<keyword evidence="1 3" id="KW-0479">Metal-binding</keyword>